<evidence type="ECO:0000313" key="3">
    <source>
        <dbReference type="EMBL" id="KDR69256.1"/>
    </source>
</evidence>
<feature type="region of interest" description="Disordered" evidence="1">
    <location>
        <begin position="330"/>
        <end position="356"/>
    </location>
</feature>
<feature type="compositionally biased region" description="Basic residues" evidence="1">
    <location>
        <begin position="839"/>
        <end position="849"/>
    </location>
</feature>
<feature type="region of interest" description="Disordered" evidence="1">
    <location>
        <begin position="107"/>
        <end position="131"/>
    </location>
</feature>
<feature type="region of interest" description="Disordered" evidence="1">
    <location>
        <begin position="554"/>
        <end position="660"/>
    </location>
</feature>
<dbReference type="STRING" id="685588.A0A067SEC4"/>
<name>A0A067SEC4_GALM3</name>
<evidence type="ECO:0000256" key="2">
    <source>
        <dbReference type="SAM" id="Phobius"/>
    </source>
</evidence>
<accession>A0A067SEC4</accession>
<feature type="compositionally biased region" description="Basic and acidic residues" evidence="1">
    <location>
        <begin position="711"/>
        <end position="724"/>
    </location>
</feature>
<organism evidence="3 4">
    <name type="scientific">Galerina marginata (strain CBS 339.88)</name>
    <dbReference type="NCBI Taxonomy" id="685588"/>
    <lineage>
        <taxon>Eukaryota</taxon>
        <taxon>Fungi</taxon>
        <taxon>Dikarya</taxon>
        <taxon>Basidiomycota</taxon>
        <taxon>Agaricomycotina</taxon>
        <taxon>Agaricomycetes</taxon>
        <taxon>Agaricomycetidae</taxon>
        <taxon>Agaricales</taxon>
        <taxon>Agaricineae</taxon>
        <taxon>Strophariaceae</taxon>
        <taxon>Galerina</taxon>
    </lineage>
</organism>
<feature type="compositionally biased region" description="Polar residues" evidence="1">
    <location>
        <begin position="569"/>
        <end position="587"/>
    </location>
</feature>
<feature type="compositionally biased region" description="Pro residues" evidence="1">
    <location>
        <begin position="631"/>
        <end position="640"/>
    </location>
</feature>
<gene>
    <name evidence="3" type="ORF">GALMADRAFT_160546</name>
</gene>
<evidence type="ECO:0008006" key="5">
    <source>
        <dbReference type="Google" id="ProtNLM"/>
    </source>
</evidence>
<feature type="compositionally biased region" description="Pro residues" evidence="1">
    <location>
        <begin position="591"/>
        <end position="603"/>
    </location>
</feature>
<dbReference type="PANTHER" id="PTHR37471">
    <property type="entry name" value="UNNAMED PRODUCT"/>
    <property type="match status" value="1"/>
</dbReference>
<evidence type="ECO:0000313" key="4">
    <source>
        <dbReference type="Proteomes" id="UP000027222"/>
    </source>
</evidence>
<dbReference type="EMBL" id="KL142403">
    <property type="protein sequence ID" value="KDR69256.1"/>
    <property type="molecule type" value="Genomic_DNA"/>
</dbReference>
<feature type="transmembrane region" description="Helical" evidence="2">
    <location>
        <begin position="250"/>
        <end position="273"/>
    </location>
</feature>
<proteinExistence type="predicted"/>
<feature type="region of interest" description="Disordered" evidence="1">
    <location>
        <begin position="814"/>
        <end position="858"/>
    </location>
</feature>
<feature type="region of interest" description="Disordered" evidence="1">
    <location>
        <begin position="700"/>
        <end position="761"/>
    </location>
</feature>
<dbReference type="HOGENOM" id="CLU_308167_0_0_1"/>
<feature type="transmembrane region" description="Helical" evidence="2">
    <location>
        <begin position="212"/>
        <end position="230"/>
    </location>
</feature>
<feature type="compositionally biased region" description="Low complexity" evidence="1">
    <location>
        <begin position="814"/>
        <end position="824"/>
    </location>
</feature>
<dbReference type="Proteomes" id="UP000027222">
    <property type="component" value="Unassembled WGS sequence"/>
</dbReference>
<keyword evidence="2" id="KW-0472">Membrane</keyword>
<protein>
    <recommendedName>
        <fullName evidence="5">AB hydrolase-1 domain-containing protein</fullName>
    </recommendedName>
</protein>
<feature type="region of interest" description="Disordered" evidence="1">
    <location>
        <begin position="460"/>
        <end position="509"/>
    </location>
</feature>
<evidence type="ECO:0000256" key="1">
    <source>
        <dbReference type="SAM" id="MobiDB-lite"/>
    </source>
</evidence>
<dbReference type="OrthoDB" id="6431331at2759"/>
<dbReference type="PANTHER" id="PTHR37471:SF1">
    <property type="entry name" value="AB HYDROLASE-1 DOMAIN-CONTAINING PROTEIN"/>
    <property type="match status" value="1"/>
</dbReference>
<keyword evidence="2" id="KW-1133">Transmembrane helix</keyword>
<sequence length="958" mass="105340">MITNTFLDYVTIRVSISALRLVAPTSIGYLLCCSTVKPGWWYAPVGVFAAAEAAFYLVVYLPRTRRLQAPPTHPAPPLTRAQRQLIFTKCIEAGSGAGNISDPQHQPYPTGWFLPNPDPSSSPDRSDKPTPTREDMIDWLLWALFSSSREELGEAAVDEYAEELGGYVREIERVLGRALRDDDGVGAGTGGVKAMKSMRITLDPVRMLHRPLVWYFIVCAVDTYTTLRLLSLGFTHYSPRFSLSLSQSQWQWSLCFPPRPVLSFLSLLSLLGVTKRERARERAAPEGVALPYWYRPHKSRNKMPVVFLHGIGIGLYPYIPFIRSLISRRKPKSSSPSSSYNNNNGEQDDDDDNQDGQIGILLPELLPISMHMTPRSVPPRAVMLSSLEIILSSLEELEREELVRVRRREGRARGVGRGRGRGRGEEYGVAVDVDVDDEDGEAGMRRPLLSNPTNDHVDFGSCSTLGNSTTTKSSAADTRTATTTSSTRSDTTTADTRTEASTRTGTGSRIKTKTGWHRVVLAAHSYGTFVAGWIVRQCVDEGIVEAEVEAGSSASASAGYPNRTHPHITKSQAPTTQLPTNHTTATANDGLPPPPPPPPPPPAMGKSTSTPTQRQHQRQQQARPQQHSHPHPLPQHPLPLPHSQHPLPLPKQPHPISKSNSPLCHKIAHLILIDPIPILLSHPAVAHNFLYRHPSSVCPRRLGSQEGVGVGREDGDGDEGRGEEVGLPVTAPLPGLAPSSGLGSGSVPTQPKSPSSLSGSAKKSWFSYSYSSAAAWQLYYFASRDADVARTLCRAFFWAEGGIWREEVGVFMRGSGSSSNSTSSGHERAEEGEEEPSPKRKRERERRRRGGEGRGRGRNVTVVLGGMDQIVPAEAIRRYLTREARWSERWVGGVSEYDHGDGYADADADADVNRDENGELEGKLEVLFNPALDHAVIFDHEKWTEPLLEVVRRYVADV</sequence>
<keyword evidence="4" id="KW-1185">Reference proteome</keyword>
<dbReference type="AlphaFoldDB" id="A0A067SEC4"/>
<feature type="compositionally biased region" description="Low complexity" evidence="1">
    <location>
        <begin position="752"/>
        <end position="761"/>
    </location>
</feature>
<feature type="compositionally biased region" description="Low complexity" evidence="1">
    <location>
        <begin position="732"/>
        <end position="741"/>
    </location>
</feature>
<reference evidence="4" key="1">
    <citation type="journal article" date="2014" name="Proc. Natl. Acad. Sci. U.S.A.">
        <title>Extensive sampling of basidiomycete genomes demonstrates inadequacy of the white-rot/brown-rot paradigm for wood decay fungi.</title>
        <authorList>
            <person name="Riley R."/>
            <person name="Salamov A.A."/>
            <person name="Brown D.W."/>
            <person name="Nagy L.G."/>
            <person name="Floudas D."/>
            <person name="Held B.W."/>
            <person name="Levasseur A."/>
            <person name="Lombard V."/>
            <person name="Morin E."/>
            <person name="Otillar R."/>
            <person name="Lindquist E.A."/>
            <person name="Sun H."/>
            <person name="LaButti K.M."/>
            <person name="Schmutz J."/>
            <person name="Jabbour D."/>
            <person name="Luo H."/>
            <person name="Baker S.E."/>
            <person name="Pisabarro A.G."/>
            <person name="Walton J.D."/>
            <person name="Blanchette R.A."/>
            <person name="Henrissat B."/>
            <person name="Martin F."/>
            <person name="Cullen D."/>
            <person name="Hibbett D.S."/>
            <person name="Grigoriev I.V."/>
        </authorList>
    </citation>
    <scope>NUCLEOTIDE SEQUENCE [LARGE SCALE GENOMIC DNA]</scope>
    <source>
        <strain evidence="4">CBS 339.88</strain>
    </source>
</reference>
<feature type="transmembrane region" description="Helical" evidence="2">
    <location>
        <begin position="40"/>
        <end position="61"/>
    </location>
</feature>
<feature type="compositionally biased region" description="Low complexity" evidence="1">
    <location>
        <begin position="333"/>
        <end position="345"/>
    </location>
</feature>
<keyword evidence="2" id="KW-0812">Transmembrane</keyword>
<feature type="compositionally biased region" description="Low complexity" evidence="1">
    <location>
        <begin position="607"/>
        <end position="627"/>
    </location>
</feature>
<feature type="transmembrane region" description="Helical" evidence="2">
    <location>
        <begin position="305"/>
        <end position="326"/>
    </location>
</feature>
<feature type="compositionally biased region" description="Low complexity" evidence="1">
    <location>
        <begin position="468"/>
        <end position="504"/>
    </location>
</feature>